<dbReference type="CDD" id="cd00146">
    <property type="entry name" value="PKD"/>
    <property type="match status" value="1"/>
</dbReference>
<dbReference type="GO" id="GO:0031410">
    <property type="term" value="C:cytoplasmic vesicle"/>
    <property type="evidence" value="ECO:0007669"/>
    <property type="project" value="TreeGrafter"/>
</dbReference>
<sequence>MRNQKYALLAVITALTSACGGSGSDAKLVDIVKKAKQETPKKNVPSPPPVPAPALEAKAIATGTNSIGQIIILDGLESQIYDGVTPQWQWLERPQGSQAKLINATSLRAQFMVDKAGNYKAQLTLTDSDGNTSSTEASITIEAPNKNTLPRASFQLANASVLINQSLELDGTASSDADGDTLSYLWKVSYSTDNAMFSLQNHLSAKANFSAQAAGMYNISLTVNDGQAHHTLSRTLQVVDANHTPTLTRIEQTHNEVYPNESVYFTAYAEDLDSDPISYQWRIVSRPANSSAIIQNEYTKQAYIVFDEIGEYVVEAVVSDDLSHSEAKRAYVKVIARPTIPSKNKAPYLGAINISANPKPNQPITLTVKGDDPDGDPITYRWVMQTPAKGSTYSFSNTTEAEVELTVDKAGWYLLHVYASDGQLESAFPSTTIVVVK</sequence>
<keyword evidence="3" id="KW-1185">Reference proteome</keyword>
<dbReference type="InterPro" id="IPR000601">
    <property type="entry name" value="PKD_dom"/>
</dbReference>
<name>A0A849VDB7_9GAMM</name>
<gene>
    <name evidence="2" type="ORF">HG263_12235</name>
</gene>
<dbReference type="Pfam" id="PF00801">
    <property type="entry name" value="PKD"/>
    <property type="match status" value="1"/>
</dbReference>
<dbReference type="InterPro" id="IPR013783">
    <property type="entry name" value="Ig-like_fold"/>
</dbReference>
<dbReference type="Gene3D" id="2.60.40.10">
    <property type="entry name" value="Immunoglobulins"/>
    <property type="match status" value="4"/>
</dbReference>
<dbReference type="RefSeq" id="WP_171626356.1">
    <property type="nucleotide sequence ID" value="NZ_JABBPG010000004.1"/>
</dbReference>
<dbReference type="SUPFAM" id="SSF49299">
    <property type="entry name" value="PKD domain"/>
    <property type="match status" value="3"/>
</dbReference>
<dbReference type="InterPro" id="IPR035986">
    <property type="entry name" value="PKD_dom_sf"/>
</dbReference>
<dbReference type="AlphaFoldDB" id="A0A849VDB7"/>
<feature type="domain" description="PKD/Chitinase" evidence="1">
    <location>
        <begin position="151"/>
        <end position="241"/>
    </location>
</feature>
<evidence type="ECO:0000313" key="3">
    <source>
        <dbReference type="Proteomes" id="UP000586305"/>
    </source>
</evidence>
<comment type="caution">
    <text evidence="2">The sequence shown here is derived from an EMBL/GenBank/DDBJ whole genome shotgun (WGS) entry which is preliminary data.</text>
</comment>
<evidence type="ECO:0000259" key="1">
    <source>
        <dbReference type="SMART" id="SM00089"/>
    </source>
</evidence>
<evidence type="ECO:0000313" key="2">
    <source>
        <dbReference type="EMBL" id="NOU51296.1"/>
    </source>
</evidence>
<feature type="domain" description="PKD/Chitinase" evidence="1">
    <location>
        <begin position="247"/>
        <end position="335"/>
    </location>
</feature>
<protein>
    <submittedName>
        <fullName evidence="2">PKD domain-containing protein</fullName>
    </submittedName>
</protein>
<organism evidence="2 3">
    <name type="scientific">Pseudoalteromonas caenipelagi</name>
    <dbReference type="NCBI Taxonomy" id="2726988"/>
    <lineage>
        <taxon>Bacteria</taxon>
        <taxon>Pseudomonadati</taxon>
        <taxon>Pseudomonadota</taxon>
        <taxon>Gammaproteobacteria</taxon>
        <taxon>Alteromonadales</taxon>
        <taxon>Pseudoalteromonadaceae</taxon>
        <taxon>Pseudoalteromonas</taxon>
    </lineage>
</organism>
<reference evidence="2 3" key="1">
    <citation type="submission" date="2020-04" db="EMBL/GenBank/DDBJ databases">
        <title>Pseudoalteromonas caenipelagi sp. nov., isolated from a tidal flat.</title>
        <authorList>
            <person name="Park S."/>
            <person name="Yoon J.-H."/>
        </authorList>
    </citation>
    <scope>NUCLEOTIDE SEQUENCE [LARGE SCALE GENOMIC DNA]</scope>
    <source>
        <strain evidence="2 3">JBTF-M23</strain>
    </source>
</reference>
<dbReference type="PROSITE" id="PS51257">
    <property type="entry name" value="PROKAR_LIPOPROTEIN"/>
    <property type="match status" value="1"/>
</dbReference>
<feature type="domain" description="PKD/Chitinase" evidence="1">
    <location>
        <begin position="351"/>
        <end position="437"/>
    </location>
</feature>
<feature type="domain" description="PKD/Chitinase" evidence="1">
    <location>
        <begin position="63"/>
        <end position="144"/>
    </location>
</feature>
<dbReference type="SMART" id="SM00089">
    <property type="entry name" value="PKD"/>
    <property type="match status" value="4"/>
</dbReference>
<dbReference type="EMBL" id="JABBPG010000004">
    <property type="protein sequence ID" value="NOU51296.1"/>
    <property type="molecule type" value="Genomic_DNA"/>
</dbReference>
<dbReference type="InterPro" id="IPR029865">
    <property type="entry name" value="KIAA0319-like"/>
</dbReference>
<dbReference type="InterPro" id="IPR022409">
    <property type="entry name" value="PKD/Chitinase_dom"/>
</dbReference>
<dbReference type="Proteomes" id="UP000586305">
    <property type="component" value="Unassembled WGS sequence"/>
</dbReference>
<dbReference type="Pfam" id="PF22352">
    <property type="entry name" value="K319L-like_PKD"/>
    <property type="match status" value="1"/>
</dbReference>
<proteinExistence type="predicted"/>
<accession>A0A849VDB7</accession>
<dbReference type="PANTHER" id="PTHR46182">
    <property type="entry name" value="FI19480P1"/>
    <property type="match status" value="1"/>
</dbReference>
<dbReference type="PANTHER" id="PTHR46182:SF2">
    <property type="entry name" value="FI19480P1"/>
    <property type="match status" value="1"/>
</dbReference>
<dbReference type="GO" id="GO:0016020">
    <property type="term" value="C:membrane"/>
    <property type="evidence" value="ECO:0007669"/>
    <property type="project" value="TreeGrafter"/>
</dbReference>